<keyword evidence="5" id="KW-1185">Reference proteome</keyword>
<dbReference type="PANTHER" id="PTHR23160:SF19">
    <property type="entry name" value="MYOSIN HEAVY CHAIN-RELATED PROTEIN"/>
    <property type="match status" value="1"/>
</dbReference>
<evidence type="ECO:0000313" key="5">
    <source>
        <dbReference type="Proteomes" id="UP000663879"/>
    </source>
</evidence>
<feature type="coiled-coil region" evidence="2">
    <location>
        <begin position="1028"/>
        <end position="1388"/>
    </location>
</feature>
<accession>A0A813WGD3</accession>
<feature type="region of interest" description="Disordered" evidence="3">
    <location>
        <begin position="659"/>
        <end position="730"/>
    </location>
</feature>
<sequence>MISKANTKIPIKVEIFNEKNHSTNSKKNNLTQLRNPTSTNNSTTSIKLIKTNKTQEETRVVETRINQQQNKNLNKNKHNVQNLSPIKPSFVSSREDNTTNNINNIIPINSQMNFAHSTPNHHQSSIPKILPIYHATPKKTDNESASKKQLIVKELAVNILELNGYRTRTEQLDTELKNFSKLKKERSGRDYASISEQSEGIHNELEKLKVEMLQKIEDIHKLESELIKLEGHNSFKTSSNQRNEEVMSEIRTMLREMVENSGQNSSLSSNRIYEEYSRTMKQFANTSPTLQLKKIESDFIETGEIYRKYHQFRTQIEQDCCFLLNQAKDLEFRLKTLQSVEQSMNEIEKFKNSVRIMEDNLEKGKFYLFRDLDCLNTTQSNRLLITNLKGRIEKLLLEKHTELETVIKGLITVINKTNHDSSFLTEEEEAIRKISDRIKVLKAKIDAKDSLPVFSKRYKKNRNYSDGSSDDTDTKELKHLNEQIKFLKGKMLAKGDQLNQMKMTSSDLFQNQTSSHTVFLPINHIRNSDNLSSYRIEPLELYDECTSEYIASDNFQNDLILVKDEQKKYEKKIIYPIEQEYDEDRTSYRDLRPKNNQIYYDAGKNDLVNSGNKKYTSSIEPTKNNQIYYVAGKNDLVNSGDKKYTSSIEIPADQLENFKNGLRDRRSRSENSSRKTSTSDEEECASSRSKRAKSSVVQFKNPLSVSLKSVKRPGPEKETMTDGNKSDNEKYQKEIDELKKIVSQKNEIINRQHDQQRQLDELKANELKINAQKNEILNRRLQEQNEEIQLLKNQLNDVLIEREKLKEAKSDDALVCNIPEHHKLEDMNHQMKIQLNKLRNFIRDTRSDKIEEVDLAEKKAEFEALDLAINERKQQLLKLEMAKNMQLNQQFYLDKDQSMIKDEIYCLEDTLKKRSIELHDVEKTIKTSKKDLMCLKNSKIRIEKECELIKKKNSKLKKEMELLNKKADDAAMHLISVQEELNFIKEEKSEMETCIETMKTEMINFLQEVRTKDINQKNQQIKFNNYSLNELKHNIFEQKNLLNTLNNEIESKKKEIQILKEKGSDYTDAFKADIEQSQKELNNLKNSKENLLNHMSQIKTKFENCQSELMTKTNLLEEKKFELNQIDKDLNKLLEIKEQEEKKLSEIEKYLKEKKSDCDEMDAHLDKLRQNEEEYFKNLDELRSSIEAEKSNFNELKNTNDELNSLKIELKNKISSLNEILEKIDQECEIREVELKNFNTLAKEKQLAIKRLEDEIADLGYEKETLVQDVNKLNEKVKNKKIEFDKVEDSYKQVEAKLIQSQNELNNLAQKNIASKKELESMLETLKEYDLKLKDMTNKNQNKQNLFDQLNEKCLEKKDELDTLESYLEELKNEYQNEKRQLNSLQVNLIYVNFKFSPNRR</sequence>
<comment type="caution">
    <text evidence="4">The sequence shown here is derived from an EMBL/GenBank/DDBJ whole genome shotgun (WGS) entry which is preliminary data.</text>
</comment>
<feature type="region of interest" description="Disordered" evidence="3">
    <location>
        <begin position="22"/>
        <end position="43"/>
    </location>
</feature>
<dbReference type="Proteomes" id="UP000663879">
    <property type="component" value="Unassembled WGS sequence"/>
</dbReference>
<dbReference type="OrthoDB" id="10442272at2759"/>
<dbReference type="EMBL" id="CAJNOC010001331">
    <property type="protein sequence ID" value="CAF0855532.1"/>
    <property type="molecule type" value="Genomic_DNA"/>
</dbReference>
<reference evidence="4" key="1">
    <citation type="submission" date="2021-02" db="EMBL/GenBank/DDBJ databases">
        <authorList>
            <person name="Nowell W R."/>
        </authorList>
    </citation>
    <scope>NUCLEOTIDE SEQUENCE</scope>
    <source>
        <strain evidence="4">Ploen Becks lab</strain>
    </source>
</reference>
<gene>
    <name evidence="4" type="ORF">OXX778_LOCUS9175</name>
</gene>
<keyword evidence="1 2" id="KW-0175">Coiled coil</keyword>
<feature type="compositionally biased region" description="Basic and acidic residues" evidence="3">
    <location>
        <begin position="713"/>
        <end position="730"/>
    </location>
</feature>
<evidence type="ECO:0000256" key="1">
    <source>
        <dbReference type="ARBA" id="ARBA00023054"/>
    </source>
</evidence>
<evidence type="ECO:0000256" key="2">
    <source>
        <dbReference type="SAM" id="Coils"/>
    </source>
</evidence>
<feature type="compositionally biased region" description="Basic and acidic residues" evidence="3">
    <location>
        <begin position="661"/>
        <end position="673"/>
    </location>
</feature>
<feature type="coiled-coil region" evidence="2">
    <location>
        <begin position="939"/>
        <end position="973"/>
    </location>
</feature>
<evidence type="ECO:0000256" key="3">
    <source>
        <dbReference type="SAM" id="MobiDB-lite"/>
    </source>
</evidence>
<organism evidence="4 5">
    <name type="scientific">Brachionus calyciflorus</name>
    <dbReference type="NCBI Taxonomy" id="104777"/>
    <lineage>
        <taxon>Eukaryota</taxon>
        <taxon>Metazoa</taxon>
        <taxon>Spiralia</taxon>
        <taxon>Gnathifera</taxon>
        <taxon>Rotifera</taxon>
        <taxon>Eurotatoria</taxon>
        <taxon>Monogononta</taxon>
        <taxon>Pseudotrocha</taxon>
        <taxon>Ploima</taxon>
        <taxon>Brachionidae</taxon>
        <taxon>Brachionus</taxon>
    </lineage>
</organism>
<feature type="compositionally biased region" description="Polar residues" evidence="3">
    <location>
        <begin position="22"/>
        <end position="34"/>
    </location>
</feature>
<protein>
    <submittedName>
        <fullName evidence="4">Uncharacterized protein</fullName>
    </submittedName>
</protein>
<dbReference type="PANTHER" id="PTHR23160">
    <property type="entry name" value="SYNAPTONEMAL COMPLEX PROTEIN-RELATED"/>
    <property type="match status" value="1"/>
</dbReference>
<evidence type="ECO:0000313" key="4">
    <source>
        <dbReference type="EMBL" id="CAF0855532.1"/>
    </source>
</evidence>
<proteinExistence type="predicted"/>
<name>A0A813WGD3_9BILA</name>